<evidence type="ECO:0008006" key="4">
    <source>
        <dbReference type="Google" id="ProtNLM"/>
    </source>
</evidence>
<sequence>SARREVAEKEAEFDQAVIDAGLSAAGAAPPPFGTMADVASLGRSVFKGDWGSAALDALGFIPILGDAAKGTKIAAKVAEITESLAKVKATLNNKLFSSTRENAAKYWKELIEKRRKNKLDKAMSRCKTEECKKRAKEKFENEMDPGRLPSDKKGSWVDENGNPVPRGTGFYRPDPEKNPSLYKALEKYGKEKVGIPFKDGHPDFSGFPPLKDGKQIGNGGKPYQVEIEMRGDDRDFSSAADALKDKHDIKLSPSERRAGTWHHESDGVTMTFVDRDIHTSYKDLETGYVNSGTPHVGGDSMWRNEDF</sequence>
<feature type="region of interest" description="Disordered" evidence="1">
    <location>
        <begin position="285"/>
        <end position="307"/>
    </location>
</feature>
<evidence type="ECO:0000313" key="3">
    <source>
        <dbReference type="Proteomes" id="UP000250186"/>
    </source>
</evidence>
<protein>
    <recommendedName>
        <fullName evidence="4">HNH endonuclease</fullName>
    </recommendedName>
</protein>
<proteinExistence type="predicted"/>
<dbReference type="CDD" id="cd20745">
    <property type="entry name" value="FIX_RhsA_AHH_HNH-like"/>
    <property type="match status" value="1"/>
</dbReference>
<gene>
    <name evidence="2" type="ORF">AU492_17005</name>
</gene>
<feature type="non-terminal residue" evidence="2">
    <location>
        <position position="1"/>
    </location>
</feature>
<feature type="compositionally biased region" description="Basic and acidic residues" evidence="1">
    <location>
        <begin position="137"/>
        <end position="156"/>
    </location>
</feature>
<dbReference type="EMBL" id="LUSW01000072">
    <property type="protein sequence ID" value="RAT30306.1"/>
    <property type="molecule type" value="Genomic_DNA"/>
</dbReference>
<dbReference type="Proteomes" id="UP000250186">
    <property type="component" value="Unassembled WGS sequence"/>
</dbReference>
<dbReference type="RefSeq" id="WP_112093005.1">
    <property type="nucleotide sequence ID" value="NZ_LUSR01000040.1"/>
</dbReference>
<organism evidence="2 3">
    <name type="scientific">Lonsdalea populi</name>
    <dbReference type="NCBI Taxonomy" id="1172565"/>
    <lineage>
        <taxon>Bacteria</taxon>
        <taxon>Pseudomonadati</taxon>
        <taxon>Pseudomonadota</taxon>
        <taxon>Gammaproteobacteria</taxon>
        <taxon>Enterobacterales</taxon>
        <taxon>Pectobacteriaceae</taxon>
        <taxon>Lonsdalea</taxon>
    </lineage>
</organism>
<evidence type="ECO:0000256" key="1">
    <source>
        <dbReference type="SAM" id="MobiDB-lite"/>
    </source>
</evidence>
<keyword evidence="3" id="KW-1185">Reference proteome</keyword>
<evidence type="ECO:0000313" key="2">
    <source>
        <dbReference type="EMBL" id="RAT30306.1"/>
    </source>
</evidence>
<feature type="region of interest" description="Disordered" evidence="1">
    <location>
        <begin position="200"/>
        <end position="220"/>
    </location>
</feature>
<feature type="region of interest" description="Disordered" evidence="1">
    <location>
        <begin position="137"/>
        <end position="158"/>
    </location>
</feature>
<reference evidence="2 3" key="1">
    <citation type="submission" date="2016-02" db="EMBL/GenBank/DDBJ databases">
        <title>Species-wide whole genome sequencing reveals diversity, host range in Lonsdalea quercina.</title>
        <authorList>
            <person name="Li Y."/>
        </authorList>
    </citation>
    <scope>NUCLEOTIDE SEQUENCE [LARGE SCALE GENOMIC DNA]</scope>
    <source>
        <strain evidence="2 3">CFCC 12721</strain>
    </source>
</reference>
<accession>A0ABX9EK15</accession>
<comment type="caution">
    <text evidence="2">The sequence shown here is derived from an EMBL/GenBank/DDBJ whole genome shotgun (WGS) entry which is preliminary data.</text>
</comment>
<name>A0ABX9EK15_9GAMM</name>